<dbReference type="KEGG" id="mcn:Mcup_0637"/>
<keyword evidence="2" id="KW-1185">Reference proteome</keyword>
<evidence type="ECO:0000313" key="1">
    <source>
        <dbReference type="EMBL" id="AEB94742.1"/>
    </source>
</evidence>
<gene>
    <name evidence="1" type="ordered locus">Mcup_0637</name>
</gene>
<proteinExistence type="predicted"/>
<reference evidence="1 2" key="1">
    <citation type="journal article" date="2011" name="J. Bacteriol.">
        <title>Complete genome sequence of Metallosphaera cuprina, a metal sulfide-oxidizing archaeon from a hot spring.</title>
        <authorList>
            <person name="Liu L.J."/>
            <person name="You X.Y."/>
            <person name="Zheng H."/>
            <person name="Wang S."/>
            <person name="Jiang C.Y."/>
            <person name="Liu S.J."/>
        </authorList>
    </citation>
    <scope>NUCLEOTIDE SEQUENCE [LARGE SCALE GENOMIC DNA]</scope>
    <source>
        <strain evidence="1 2">Ar-4</strain>
    </source>
</reference>
<name>F4G152_METCR</name>
<accession>F4G152</accession>
<sequence length="44" mass="5166">MSFTGKIKKHSGTHLEKVKSIFENGQTRQKIYRHIGKEIERKPV</sequence>
<organism evidence="1 2">
    <name type="scientific">Metallosphaera cuprina (strain Ar-4)</name>
    <dbReference type="NCBI Taxonomy" id="1006006"/>
    <lineage>
        <taxon>Archaea</taxon>
        <taxon>Thermoproteota</taxon>
        <taxon>Thermoprotei</taxon>
        <taxon>Sulfolobales</taxon>
        <taxon>Sulfolobaceae</taxon>
        <taxon>Metallosphaera</taxon>
    </lineage>
</organism>
<protein>
    <recommendedName>
        <fullName evidence="3">Transposase</fullName>
    </recommendedName>
</protein>
<dbReference type="EMBL" id="CP002656">
    <property type="protein sequence ID" value="AEB94742.1"/>
    <property type="molecule type" value="Genomic_DNA"/>
</dbReference>
<dbReference type="PATRIC" id="fig|1006006.8.peg.638"/>
<dbReference type="HOGENOM" id="CLU_3210727_0_0_2"/>
<dbReference type="AlphaFoldDB" id="F4G152"/>
<evidence type="ECO:0008006" key="3">
    <source>
        <dbReference type="Google" id="ProtNLM"/>
    </source>
</evidence>
<dbReference type="Proteomes" id="UP000007812">
    <property type="component" value="Chromosome"/>
</dbReference>
<evidence type="ECO:0000313" key="2">
    <source>
        <dbReference type="Proteomes" id="UP000007812"/>
    </source>
</evidence>